<evidence type="ECO:0000313" key="2">
    <source>
        <dbReference type="EMBL" id="UZJ27026.1"/>
    </source>
</evidence>
<dbReference type="RefSeq" id="WP_265385130.1">
    <property type="nucleotide sequence ID" value="NZ_CP110617.1"/>
</dbReference>
<sequence>MPTPTNDPPPPSRVETLLELEHELDVANDSHPARPNTWAVREATPDPARPSRS</sequence>
<evidence type="ECO:0000256" key="1">
    <source>
        <dbReference type="SAM" id="MobiDB-lite"/>
    </source>
</evidence>
<dbReference type="EMBL" id="CP110617">
    <property type="protein sequence ID" value="UZJ27026.1"/>
    <property type="molecule type" value="Genomic_DNA"/>
</dbReference>
<proteinExistence type="predicted"/>
<keyword evidence="2" id="KW-0614">Plasmid</keyword>
<feature type="region of interest" description="Disordered" evidence="1">
    <location>
        <begin position="27"/>
        <end position="53"/>
    </location>
</feature>
<evidence type="ECO:0000313" key="3">
    <source>
        <dbReference type="Proteomes" id="UP001164965"/>
    </source>
</evidence>
<accession>A0ABY6P6X2</accession>
<geneLocation type="plasmid" evidence="2 3">
    <name>unnamed2</name>
</geneLocation>
<dbReference type="Proteomes" id="UP001164965">
    <property type="component" value="Plasmid unnamed2"/>
</dbReference>
<keyword evidence="3" id="KW-1185">Reference proteome</keyword>
<reference evidence="2" key="1">
    <citation type="submission" date="2022-10" db="EMBL/GenBank/DDBJ databases">
        <title>Rhodococcus sp.75.</title>
        <authorList>
            <person name="Sun M."/>
        </authorList>
    </citation>
    <scope>NUCLEOTIDE SEQUENCE</scope>
    <source>
        <strain evidence="2">75</strain>
        <plasmid evidence="2">unnamed2</plasmid>
    </source>
</reference>
<gene>
    <name evidence="2" type="ORF">RHODO2019_18730</name>
</gene>
<protein>
    <submittedName>
        <fullName evidence="2">Uncharacterized protein</fullName>
    </submittedName>
</protein>
<name>A0ABY6P6X2_9NOCA</name>
<organism evidence="2 3">
    <name type="scientific">Rhodococcus antarcticus</name>
    <dbReference type="NCBI Taxonomy" id="2987751"/>
    <lineage>
        <taxon>Bacteria</taxon>
        <taxon>Bacillati</taxon>
        <taxon>Actinomycetota</taxon>
        <taxon>Actinomycetes</taxon>
        <taxon>Mycobacteriales</taxon>
        <taxon>Nocardiaceae</taxon>
        <taxon>Rhodococcus</taxon>
    </lineage>
</organism>